<dbReference type="Gene3D" id="3.40.50.2300">
    <property type="match status" value="1"/>
</dbReference>
<evidence type="ECO:0000256" key="3">
    <source>
        <dbReference type="ARBA" id="ARBA00022801"/>
    </source>
</evidence>
<protein>
    <recommendedName>
        <fullName evidence="2">protein-tyrosine-phosphatase</fullName>
        <ecNumber evidence="2">3.1.3.48</ecNumber>
    </recommendedName>
</protein>
<dbReference type="Proteomes" id="UP000316343">
    <property type="component" value="Unassembled WGS sequence"/>
</dbReference>
<evidence type="ECO:0000256" key="2">
    <source>
        <dbReference type="ARBA" id="ARBA00013064"/>
    </source>
</evidence>
<dbReference type="SUPFAM" id="SSF52788">
    <property type="entry name" value="Phosphotyrosine protein phosphatases I"/>
    <property type="match status" value="1"/>
</dbReference>
<dbReference type="AlphaFoldDB" id="A0A547P7A3"/>
<sequence>MTDHARPPLSVLFVCLGNICRSPMVEGAFRAAAENAGIEARVDSVGTAAYHIGEPPDSRAIATAMAHGVDIAALRGRQLQPQDFYEFTHIFALDTANLAGVKAQEPRDASANVSLLMDAVEGRSGEPVPDPYYGDESDFQAVWAEIQTAVAALVKAFEESGAEARF</sequence>
<dbReference type="SMART" id="SM00226">
    <property type="entry name" value="LMWPc"/>
    <property type="match status" value="1"/>
</dbReference>
<dbReference type="InterPro" id="IPR050438">
    <property type="entry name" value="LMW_PTPase"/>
</dbReference>
<organism evidence="7 8">
    <name type="scientific">Erythrobacter insulae</name>
    <dbReference type="NCBI Taxonomy" id="2584124"/>
    <lineage>
        <taxon>Bacteria</taxon>
        <taxon>Pseudomonadati</taxon>
        <taxon>Pseudomonadota</taxon>
        <taxon>Alphaproteobacteria</taxon>
        <taxon>Sphingomonadales</taxon>
        <taxon>Erythrobacteraceae</taxon>
        <taxon>Erythrobacter/Porphyrobacter group</taxon>
        <taxon>Erythrobacter</taxon>
    </lineage>
</organism>
<dbReference type="EC" id="3.1.3.48" evidence="2"/>
<dbReference type="PANTHER" id="PTHR11717:SF7">
    <property type="entry name" value="LOW MOLECULAR WEIGHT PHOSPHOTYROSINE PROTEIN PHOSPHATASE"/>
    <property type="match status" value="1"/>
</dbReference>
<evidence type="ECO:0000256" key="5">
    <source>
        <dbReference type="PIRSR" id="PIRSR617867-1"/>
    </source>
</evidence>
<evidence type="ECO:0000259" key="6">
    <source>
        <dbReference type="SMART" id="SM00226"/>
    </source>
</evidence>
<dbReference type="InterPro" id="IPR023485">
    <property type="entry name" value="Ptyr_pPase"/>
</dbReference>
<dbReference type="InterPro" id="IPR036196">
    <property type="entry name" value="Ptyr_pPase_sf"/>
</dbReference>
<evidence type="ECO:0000256" key="1">
    <source>
        <dbReference type="ARBA" id="ARBA00011063"/>
    </source>
</evidence>
<dbReference type="CDD" id="cd16343">
    <property type="entry name" value="LMWPTP"/>
    <property type="match status" value="1"/>
</dbReference>
<reference evidence="7 8" key="1">
    <citation type="submission" date="2019-06" db="EMBL/GenBank/DDBJ databases">
        <title>Erythrobacter insulae sp. nov., isolated from a tidal flat.</title>
        <authorList>
            <person name="Yoon J.-H."/>
        </authorList>
    </citation>
    <scope>NUCLEOTIDE SEQUENCE [LARGE SCALE GENOMIC DNA]</scope>
    <source>
        <strain evidence="7 8">JBTF-M21</strain>
    </source>
</reference>
<dbReference type="Pfam" id="PF01451">
    <property type="entry name" value="LMWPc"/>
    <property type="match status" value="1"/>
</dbReference>
<evidence type="ECO:0000313" key="7">
    <source>
        <dbReference type="EMBL" id="TRD10015.1"/>
    </source>
</evidence>
<accession>A0A547P7A3</accession>
<gene>
    <name evidence="7" type="ORF">FGU71_13540</name>
</gene>
<feature type="domain" description="Phosphotyrosine protein phosphatase I" evidence="6">
    <location>
        <begin position="9"/>
        <end position="156"/>
    </location>
</feature>
<evidence type="ECO:0000256" key="4">
    <source>
        <dbReference type="ARBA" id="ARBA00022912"/>
    </source>
</evidence>
<dbReference type="InterPro" id="IPR017867">
    <property type="entry name" value="Tyr_phospatase_low_mol_wt"/>
</dbReference>
<keyword evidence="4" id="KW-0904">Protein phosphatase</keyword>
<feature type="active site" description="Nucleophile" evidence="5">
    <location>
        <position position="15"/>
    </location>
</feature>
<dbReference type="PANTHER" id="PTHR11717">
    <property type="entry name" value="LOW MOLECULAR WEIGHT PROTEIN TYROSINE PHOSPHATASE"/>
    <property type="match status" value="1"/>
</dbReference>
<dbReference type="RefSeq" id="WP_142789305.1">
    <property type="nucleotide sequence ID" value="NZ_VHJK01000002.1"/>
</dbReference>
<dbReference type="OrthoDB" id="9784339at2"/>
<dbReference type="EMBL" id="VHJK01000002">
    <property type="protein sequence ID" value="TRD10015.1"/>
    <property type="molecule type" value="Genomic_DNA"/>
</dbReference>
<keyword evidence="8" id="KW-1185">Reference proteome</keyword>
<name>A0A547P7A3_9SPHN</name>
<proteinExistence type="inferred from homology"/>
<comment type="similarity">
    <text evidence="1">Belongs to the low molecular weight phosphotyrosine protein phosphatase family.</text>
</comment>
<dbReference type="GO" id="GO:0004725">
    <property type="term" value="F:protein tyrosine phosphatase activity"/>
    <property type="evidence" value="ECO:0007669"/>
    <property type="project" value="UniProtKB-EC"/>
</dbReference>
<feature type="active site" description="Proton donor" evidence="5">
    <location>
        <position position="130"/>
    </location>
</feature>
<keyword evidence="3" id="KW-0378">Hydrolase</keyword>
<comment type="caution">
    <text evidence="7">The sequence shown here is derived from an EMBL/GenBank/DDBJ whole genome shotgun (WGS) entry which is preliminary data.</text>
</comment>
<feature type="active site" evidence="5">
    <location>
        <position position="21"/>
    </location>
</feature>
<dbReference type="PRINTS" id="PR00719">
    <property type="entry name" value="LMWPTPASE"/>
</dbReference>
<evidence type="ECO:0000313" key="8">
    <source>
        <dbReference type="Proteomes" id="UP000316343"/>
    </source>
</evidence>